<dbReference type="InterPro" id="IPR029752">
    <property type="entry name" value="D-isomer_DH_CS1"/>
</dbReference>
<name>A0ABR3RI09_9PLEO</name>
<protein>
    <recommendedName>
        <fullName evidence="3">D-isomer specific 2-hydroxyacid dehydrogenase NAD-binding domain-containing protein</fullName>
    </recommendedName>
</protein>
<dbReference type="CDD" id="cd12163">
    <property type="entry name" value="2-Hacid_dh_5"/>
    <property type="match status" value="1"/>
</dbReference>
<evidence type="ECO:0000313" key="5">
    <source>
        <dbReference type="Proteomes" id="UP001521785"/>
    </source>
</evidence>
<keyword evidence="1" id="KW-0560">Oxidoreductase</keyword>
<organism evidence="4 5">
    <name type="scientific">Paraconiothyrium brasiliense</name>
    <dbReference type="NCBI Taxonomy" id="300254"/>
    <lineage>
        <taxon>Eukaryota</taxon>
        <taxon>Fungi</taxon>
        <taxon>Dikarya</taxon>
        <taxon>Ascomycota</taxon>
        <taxon>Pezizomycotina</taxon>
        <taxon>Dothideomycetes</taxon>
        <taxon>Pleosporomycetidae</taxon>
        <taxon>Pleosporales</taxon>
        <taxon>Massarineae</taxon>
        <taxon>Didymosphaeriaceae</taxon>
        <taxon>Paraconiothyrium</taxon>
    </lineage>
</organism>
<evidence type="ECO:0000256" key="2">
    <source>
        <dbReference type="ARBA" id="ARBA00023027"/>
    </source>
</evidence>
<dbReference type="InterPro" id="IPR006140">
    <property type="entry name" value="D-isomer_DH_NAD-bd"/>
</dbReference>
<comment type="caution">
    <text evidence="4">The sequence shown here is derived from an EMBL/GenBank/DDBJ whole genome shotgun (WGS) entry which is preliminary data.</text>
</comment>
<feature type="domain" description="D-isomer specific 2-hydroxyacid dehydrogenase NAD-binding" evidence="3">
    <location>
        <begin position="136"/>
        <end position="205"/>
    </location>
</feature>
<evidence type="ECO:0000256" key="1">
    <source>
        <dbReference type="ARBA" id="ARBA00023002"/>
    </source>
</evidence>
<reference evidence="4 5" key="1">
    <citation type="submission" date="2024-02" db="EMBL/GenBank/DDBJ databases">
        <title>De novo assembly and annotation of 12 fungi associated with fruit tree decline syndrome in Ontario, Canada.</title>
        <authorList>
            <person name="Sulman M."/>
            <person name="Ellouze W."/>
            <person name="Ilyukhin E."/>
        </authorList>
    </citation>
    <scope>NUCLEOTIDE SEQUENCE [LARGE SCALE GENOMIC DNA]</scope>
    <source>
        <strain evidence="4 5">M42-189</strain>
    </source>
</reference>
<evidence type="ECO:0000313" key="4">
    <source>
        <dbReference type="EMBL" id="KAL1603794.1"/>
    </source>
</evidence>
<gene>
    <name evidence="4" type="ORF">SLS60_005384</name>
</gene>
<dbReference type="PANTHER" id="PTHR43333">
    <property type="entry name" value="2-HACID_DH_C DOMAIN-CONTAINING PROTEIN"/>
    <property type="match status" value="1"/>
</dbReference>
<dbReference type="Pfam" id="PF02826">
    <property type="entry name" value="2-Hacid_dh_C"/>
    <property type="match status" value="2"/>
</dbReference>
<dbReference type="EMBL" id="JAKJXO020000006">
    <property type="protein sequence ID" value="KAL1603794.1"/>
    <property type="molecule type" value="Genomic_DNA"/>
</dbReference>
<evidence type="ECO:0000259" key="3">
    <source>
        <dbReference type="Pfam" id="PF02826"/>
    </source>
</evidence>
<dbReference type="Gene3D" id="3.40.50.720">
    <property type="entry name" value="NAD(P)-binding Rossmann-like Domain"/>
    <property type="match status" value="2"/>
</dbReference>
<dbReference type="SUPFAM" id="SSF52283">
    <property type="entry name" value="Formate/glycerate dehydrogenase catalytic domain-like"/>
    <property type="match status" value="1"/>
</dbReference>
<dbReference type="SUPFAM" id="SSF51735">
    <property type="entry name" value="NAD(P)-binding Rossmann-fold domains"/>
    <property type="match status" value="1"/>
</dbReference>
<dbReference type="PROSITE" id="PS00065">
    <property type="entry name" value="D_2_HYDROXYACID_DH_1"/>
    <property type="match status" value="1"/>
</dbReference>
<keyword evidence="5" id="KW-1185">Reference proteome</keyword>
<feature type="domain" description="D-isomer specific 2-hydroxyacid dehydrogenase NAD-binding" evidence="3">
    <location>
        <begin position="231"/>
        <end position="335"/>
    </location>
</feature>
<dbReference type="InterPro" id="IPR036291">
    <property type="entry name" value="NAD(P)-bd_dom_sf"/>
</dbReference>
<dbReference type="PANTHER" id="PTHR43333:SF1">
    <property type="entry name" value="D-ISOMER SPECIFIC 2-HYDROXYACID DEHYDROGENASE NAD-BINDING DOMAIN-CONTAINING PROTEIN"/>
    <property type="match status" value="1"/>
</dbReference>
<dbReference type="Proteomes" id="UP001521785">
    <property type="component" value="Unassembled WGS sequence"/>
</dbReference>
<accession>A0ABR3RI09</accession>
<proteinExistence type="predicted"/>
<keyword evidence="2" id="KW-0520">NAD</keyword>
<sequence>MGGGEISKRGKGLVLLAVIPFPEDAAKDTLAEIKEEFPDLEYHYIFQKFVIKQNSAPGGDADVPADLLKRVNVLVTISWLPKDASEVPNIKFIQFISAGTNHVAKHPIYTDTKIPLCSANGVHGPQIAEWVVMMDLIHNHNYIDLYKKQEQKEWNHNGELSSTDNVGKTVGILGYGSIGRQVARVAKAMGMKVLAYTASPRKTPESKRDNGFIVPGTGDAEGEFPSAWYSGLDKESLHEFLKLKIDLLVLAVPLTKQTTHFLSTSEFELLNASNPSGTYIANIARGQVIDQAALIKALESKQISGAALDVTDPEPLPKDDPLWEAPNVLITPHVSGVTATTGERIFQVVRENLRRLRDGRDLVNEVDREKGY</sequence>